<comment type="function">
    <text evidence="7">Arginine methyltransferase involved in the assembly or stability of mitochondrial NADH:ubiquinone oxidoreductase complex (complex I).</text>
</comment>
<protein>
    <recommendedName>
        <fullName evidence="7">Protein arginine methyltransferase NDUFAF7</fullName>
        <ecNumber evidence="7">2.1.1.320</ecNumber>
    </recommendedName>
</protein>
<dbReference type="Pfam" id="PF02636">
    <property type="entry name" value="Methyltransf_28"/>
    <property type="match status" value="1"/>
</dbReference>
<keyword evidence="4 7" id="KW-0808">Transferase</keyword>
<evidence type="ECO:0000256" key="4">
    <source>
        <dbReference type="ARBA" id="ARBA00022679"/>
    </source>
</evidence>
<dbReference type="EC" id="2.1.1.320" evidence="7"/>
<reference evidence="8 9" key="1">
    <citation type="journal article" date="2014" name="BMC Genomics">
        <title>Adaptive genomic structural variation in the grape powdery mildew pathogen, Erysiphe necator.</title>
        <authorList>
            <person name="Jones L."/>
            <person name="Riaz S."/>
            <person name="Morales-Cruz A."/>
            <person name="Amrine K.C."/>
            <person name="McGuire B."/>
            <person name="Gubler W.D."/>
            <person name="Walker M.A."/>
            <person name="Cantu D."/>
        </authorList>
    </citation>
    <scope>NUCLEOTIDE SEQUENCE [LARGE SCALE GENOMIC DNA]</scope>
    <source>
        <strain evidence="9">c</strain>
    </source>
</reference>
<evidence type="ECO:0000256" key="7">
    <source>
        <dbReference type="RuleBase" id="RU364114"/>
    </source>
</evidence>
<dbReference type="PANTHER" id="PTHR12049:SF7">
    <property type="entry name" value="PROTEIN ARGININE METHYLTRANSFERASE NDUFAF7, MITOCHONDRIAL"/>
    <property type="match status" value="1"/>
</dbReference>
<evidence type="ECO:0000313" key="9">
    <source>
        <dbReference type="Proteomes" id="UP000030854"/>
    </source>
</evidence>
<evidence type="ECO:0000256" key="5">
    <source>
        <dbReference type="ARBA" id="ARBA00023128"/>
    </source>
</evidence>
<keyword evidence="3 7" id="KW-0489">Methyltransferase</keyword>
<comment type="catalytic activity">
    <reaction evidence="6 7">
        <text>L-arginyl-[protein] + 2 S-adenosyl-L-methionine = N(omega),N(omega)'-dimethyl-L-arginyl-[protein] + 2 S-adenosyl-L-homocysteine + 2 H(+)</text>
        <dbReference type="Rhea" id="RHEA:48108"/>
        <dbReference type="Rhea" id="RHEA-COMP:10532"/>
        <dbReference type="Rhea" id="RHEA-COMP:11992"/>
        <dbReference type="ChEBI" id="CHEBI:15378"/>
        <dbReference type="ChEBI" id="CHEBI:29965"/>
        <dbReference type="ChEBI" id="CHEBI:57856"/>
        <dbReference type="ChEBI" id="CHEBI:59789"/>
        <dbReference type="ChEBI" id="CHEBI:88221"/>
        <dbReference type="EC" id="2.1.1.320"/>
    </reaction>
</comment>
<comment type="subcellular location">
    <subcellularLocation>
        <location evidence="1 7">Mitochondrion</location>
    </subcellularLocation>
</comment>
<dbReference type="OMA" id="YYHPQRN"/>
<dbReference type="AlphaFoldDB" id="A0A0B1PBH2"/>
<dbReference type="GO" id="GO:0035243">
    <property type="term" value="F:protein-arginine omega-N symmetric methyltransferase activity"/>
    <property type="evidence" value="ECO:0007669"/>
    <property type="project" value="UniProtKB-EC"/>
</dbReference>
<evidence type="ECO:0000256" key="6">
    <source>
        <dbReference type="ARBA" id="ARBA00048612"/>
    </source>
</evidence>
<dbReference type="InterPro" id="IPR003788">
    <property type="entry name" value="NDUFAF7"/>
</dbReference>
<accession>A0A0B1PBH2</accession>
<evidence type="ECO:0000256" key="2">
    <source>
        <dbReference type="ARBA" id="ARBA00005891"/>
    </source>
</evidence>
<dbReference type="STRING" id="52586.A0A0B1PBH2"/>
<dbReference type="Gene3D" id="3.40.50.12710">
    <property type="match status" value="1"/>
</dbReference>
<keyword evidence="9" id="KW-1185">Reference proteome</keyword>
<organism evidence="8 9">
    <name type="scientific">Uncinula necator</name>
    <name type="common">Grape powdery mildew</name>
    <dbReference type="NCBI Taxonomy" id="52586"/>
    <lineage>
        <taxon>Eukaryota</taxon>
        <taxon>Fungi</taxon>
        <taxon>Dikarya</taxon>
        <taxon>Ascomycota</taxon>
        <taxon>Pezizomycotina</taxon>
        <taxon>Leotiomycetes</taxon>
        <taxon>Erysiphales</taxon>
        <taxon>Erysiphaceae</taxon>
        <taxon>Erysiphe</taxon>
    </lineage>
</organism>
<gene>
    <name evidence="8" type="ORF">EV44_g2566</name>
</gene>
<sequence length="486" mass="54642">MGRYILSKARDVFFSSVKHRNKCSILCRWSSTQPRQWSTPLAKQLFEAISTTGPIPLATFIRMCLTADRDGYYMSNKSNGQDQFGIKGDFITSPEISQIFGELIGIWFVAEWIAQNKLDKRIELIEIGPGRGTLMDDILRTIRNFKQMSSSIDNIYLVETSPSLRNSQREVLCGDVPMENISNGYRSMSKYMHVPITWVDNIRFIPPANEKTSFIVAHEFFDALPIHAFQSVEIFDSSENTTKEHYPENQFLYKAPLGRNSDKIQWREMVVSTVKEPSKDTSEFQLTLSKNSTPHSLYLPEISTRYRKLKKTPGSVIEISPESHVYAQEFARRIGGSSSAPKPFPSGAAIIIDYGPLNTIPSNSLRGIRDHKRVSPFSFAGLVDLSADVDFFALAEAALAASPEVEVYGPVEQASFLMNMGIKERAEMLISKAGDNFEKKRRVESSWKRLIDRGVSGMGKVYKAMAIVPSSRNTRRPVGFGGNLSL</sequence>
<evidence type="ECO:0000256" key="3">
    <source>
        <dbReference type="ARBA" id="ARBA00022603"/>
    </source>
</evidence>
<dbReference type="Proteomes" id="UP000030854">
    <property type="component" value="Unassembled WGS sequence"/>
</dbReference>
<dbReference type="PANTHER" id="PTHR12049">
    <property type="entry name" value="PROTEIN ARGININE METHYLTRANSFERASE NDUFAF7, MITOCHONDRIAL"/>
    <property type="match status" value="1"/>
</dbReference>
<name>A0A0B1PBH2_UNCNE</name>
<keyword evidence="5 7" id="KW-0496">Mitochondrion</keyword>
<dbReference type="HOGENOM" id="CLU_024840_0_0_1"/>
<dbReference type="GO" id="GO:0032259">
    <property type="term" value="P:methylation"/>
    <property type="evidence" value="ECO:0007669"/>
    <property type="project" value="UniProtKB-KW"/>
</dbReference>
<dbReference type="GO" id="GO:0005739">
    <property type="term" value="C:mitochondrion"/>
    <property type="evidence" value="ECO:0007669"/>
    <property type="project" value="UniProtKB-SubCell"/>
</dbReference>
<evidence type="ECO:0000256" key="1">
    <source>
        <dbReference type="ARBA" id="ARBA00004173"/>
    </source>
</evidence>
<dbReference type="GO" id="GO:0032981">
    <property type="term" value="P:mitochondrial respiratory chain complex I assembly"/>
    <property type="evidence" value="ECO:0007669"/>
    <property type="project" value="TreeGrafter"/>
</dbReference>
<dbReference type="SUPFAM" id="SSF53335">
    <property type="entry name" value="S-adenosyl-L-methionine-dependent methyltransferases"/>
    <property type="match status" value="1"/>
</dbReference>
<dbReference type="EMBL" id="JNVN01001102">
    <property type="protein sequence ID" value="KHJ34009.1"/>
    <property type="molecule type" value="Genomic_DNA"/>
</dbReference>
<evidence type="ECO:0000313" key="8">
    <source>
        <dbReference type="EMBL" id="KHJ34009.1"/>
    </source>
</evidence>
<comment type="similarity">
    <text evidence="2 7">Belongs to the NDUFAF7 family.</text>
</comment>
<dbReference type="InterPro" id="IPR029063">
    <property type="entry name" value="SAM-dependent_MTases_sf"/>
</dbReference>
<comment type="caution">
    <text evidence="8">The sequence shown here is derived from an EMBL/GenBank/DDBJ whole genome shotgun (WGS) entry which is preliminary data.</text>
</comment>
<dbReference type="InterPro" id="IPR038375">
    <property type="entry name" value="NDUFAF7_sf"/>
</dbReference>
<proteinExistence type="inferred from homology"/>